<dbReference type="Proteomes" id="UP000824782">
    <property type="component" value="Unassembled WGS sequence"/>
</dbReference>
<reference evidence="2" key="1">
    <citation type="thesis" date="2020" institute="ProQuest LLC" country="789 East Eisenhower Parkway, Ann Arbor, MI, USA">
        <title>Comparative Genomics and Chromosome Evolution.</title>
        <authorList>
            <person name="Mudd A.B."/>
        </authorList>
    </citation>
    <scope>NUCLEOTIDE SEQUENCE</scope>
    <source>
        <strain evidence="2">237g6f4</strain>
        <tissue evidence="2">Blood</tissue>
    </source>
</reference>
<feature type="compositionally biased region" description="Basic residues" evidence="1">
    <location>
        <begin position="1"/>
        <end position="22"/>
    </location>
</feature>
<comment type="caution">
    <text evidence="2">The sequence shown here is derived from an EMBL/GenBank/DDBJ whole genome shotgun (WGS) entry which is preliminary data.</text>
</comment>
<gene>
    <name evidence="2" type="ORF">GDO81_012324</name>
</gene>
<protein>
    <submittedName>
        <fullName evidence="2">Uncharacterized protein</fullName>
    </submittedName>
</protein>
<evidence type="ECO:0000313" key="2">
    <source>
        <dbReference type="EMBL" id="KAG8573202.1"/>
    </source>
</evidence>
<proteinExistence type="predicted"/>
<feature type="region of interest" description="Disordered" evidence="1">
    <location>
        <begin position="1"/>
        <end position="25"/>
    </location>
</feature>
<evidence type="ECO:0000313" key="3">
    <source>
        <dbReference type="Proteomes" id="UP000824782"/>
    </source>
</evidence>
<evidence type="ECO:0000256" key="1">
    <source>
        <dbReference type="SAM" id="MobiDB-lite"/>
    </source>
</evidence>
<name>A0AAV7BLD6_ENGPU</name>
<sequence length="83" mass="9337">MCGTCTKRRNKMKRRGGKGAGRRKSEILIYQSQSRTALLSKGFFSCGKKIYTRPSTSSIVFSQEQEKQPSDFQAADHQPFVAC</sequence>
<keyword evidence="3" id="KW-1185">Reference proteome</keyword>
<accession>A0AAV7BLD6</accession>
<dbReference type="EMBL" id="WNYA01000005">
    <property type="protein sequence ID" value="KAG8573202.1"/>
    <property type="molecule type" value="Genomic_DNA"/>
</dbReference>
<dbReference type="AlphaFoldDB" id="A0AAV7BLD6"/>
<organism evidence="2 3">
    <name type="scientific">Engystomops pustulosus</name>
    <name type="common">Tungara frog</name>
    <name type="synonym">Physalaemus pustulosus</name>
    <dbReference type="NCBI Taxonomy" id="76066"/>
    <lineage>
        <taxon>Eukaryota</taxon>
        <taxon>Metazoa</taxon>
        <taxon>Chordata</taxon>
        <taxon>Craniata</taxon>
        <taxon>Vertebrata</taxon>
        <taxon>Euteleostomi</taxon>
        <taxon>Amphibia</taxon>
        <taxon>Batrachia</taxon>
        <taxon>Anura</taxon>
        <taxon>Neobatrachia</taxon>
        <taxon>Hyloidea</taxon>
        <taxon>Leptodactylidae</taxon>
        <taxon>Leiuperinae</taxon>
        <taxon>Engystomops</taxon>
    </lineage>
</organism>